<feature type="domain" description="Radical SAM core" evidence="1">
    <location>
        <begin position="250"/>
        <end position="486"/>
    </location>
</feature>
<evidence type="ECO:0000313" key="3">
    <source>
        <dbReference type="Proteomes" id="UP000009047"/>
    </source>
</evidence>
<dbReference type="SFLD" id="SFLDG01082">
    <property type="entry name" value="B12-binding_domain_containing"/>
    <property type="match status" value="1"/>
</dbReference>
<dbReference type="InterPro" id="IPR058240">
    <property type="entry name" value="rSAM_sf"/>
</dbReference>
<dbReference type="eggNOG" id="COG1032">
    <property type="taxonomic scope" value="Bacteria"/>
</dbReference>
<sequence>MQRDQIISAVEKPGRYTGGEAFSVIKDHGQVKLTMALAFPEVYEIAMSHQGLKVLYDQLAGRPDVAAERVFCPWTDLMDLLEQTGQAPWSLESGAALGSFDVIGFSLQYELTYANLLHMLRLAGVPLRRDRRGPEHPLVIAGGPCAVNPEPLADFLDIVAVGDGERLIHQICDLVIAAKEQSWPRQELYRRAAAIEGLYVPALYEPIYQDGRLVTVRAVDAAAPARVKRRIEPDLGAFAPPQRPVLPAVKPVHDRLGVEIARGCTRGCRFCQAGFIYRPVRERPLGQALNAALEGLACTGMEELALLSLSAGDYSAIEPLARALMDACEPLKVSLSLPSLRVDSLSQELIAQIKRVRKTGFTLAPEAGSEHMRRRINKDLTEEQILDTARLVYGLGWNLIKLYFMIGLPGESDSDVEAIGQLARQVAQQALAAGRGRGKKPLVHASIGIFVPKPHTPFQWEGQLDLAQAEQRLRLAKASLGDSRLRAKWNDARLSVLEGVLARGDRRLSRVLELVVAAGCRFDGWSEHLNFTAWLAAMEDAGLTLEEYLRPRGLDEALPWDHIDVGVGRDYLLAEREKAVTGQATADCRGGKCGACGVCDFKEIRPRLTDEKLPAPVGPAAAPEGEERFKYRYRLEKTGPARFLGHLEMMTQLARAFRRSGAPLAHSRGFHPQAQVKACSALPLGVESLVEVIEITTLRPIDPVALAERVNQTMPQGMRLADGRAARPGDNLAEPDLVGYQIDPPRPLDPARLSAFAQAPEFFYARITPKGRRDIDFKATIRKLELDENRLLLEVGRQGGRPKPAEVLEAVFGLEKNLACRARALKTLAKWGDN</sequence>
<dbReference type="SMART" id="SM00729">
    <property type="entry name" value="Elp3"/>
    <property type="match status" value="1"/>
</dbReference>
<dbReference type="STRING" id="644282.Deba_1945"/>
<dbReference type="NCBIfam" id="TIGR03960">
    <property type="entry name" value="rSAM_fuse_unch"/>
    <property type="match status" value="1"/>
</dbReference>
<proteinExistence type="predicted"/>
<dbReference type="eggNOG" id="COG5011">
    <property type="taxonomic scope" value="Bacteria"/>
</dbReference>
<dbReference type="InterPro" id="IPR006638">
    <property type="entry name" value="Elp3/MiaA/NifB-like_rSAM"/>
</dbReference>
<protein>
    <recommendedName>
        <fullName evidence="1">Radical SAM core domain-containing protein</fullName>
    </recommendedName>
</protein>
<gene>
    <name evidence="2" type="ordered locus">Deba_1945</name>
</gene>
<dbReference type="GO" id="GO:0051536">
    <property type="term" value="F:iron-sulfur cluster binding"/>
    <property type="evidence" value="ECO:0007669"/>
    <property type="project" value="InterPro"/>
</dbReference>
<dbReference type="Gene3D" id="3.80.30.20">
    <property type="entry name" value="tm_1862 like domain"/>
    <property type="match status" value="1"/>
</dbReference>
<dbReference type="Pfam" id="PF19864">
    <property type="entry name" value="Radical_SAM_N2"/>
    <property type="match status" value="1"/>
</dbReference>
<dbReference type="Proteomes" id="UP000009047">
    <property type="component" value="Chromosome"/>
</dbReference>
<dbReference type="InterPro" id="IPR023404">
    <property type="entry name" value="rSAM_horseshoe"/>
</dbReference>
<dbReference type="KEGG" id="dbr:Deba_1945"/>
<dbReference type="PANTHER" id="PTHR42731">
    <property type="entry name" value="SLL1084 PROTEIN"/>
    <property type="match status" value="1"/>
</dbReference>
<dbReference type="NCBIfam" id="TIGR03936">
    <property type="entry name" value="sam_1_link_chp"/>
    <property type="match status" value="1"/>
</dbReference>
<dbReference type="SUPFAM" id="SSF102114">
    <property type="entry name" value="Radical SAM enzymes"/>
    <property type="match status" value="1"/>
</dbReference>
<dbReference type="RefSeq" id="WP_013258751.1">
    <property type="nucleotide sequence ID" value="NC_014365.1"/>
</dbReference>
<evidence type="ECO:0000313" key="2">
    <source>
        <dbReference type="EMBL" id="ADK85310.1"/>
    </source>
</evidence>
<dbReference type="InterPro" id="IPR018768">
    <property type="entry name" value="DUF2344"/>
</dbReference>
<dbReference type="PROSITE" id="PS51918">
    <property type="entry name" value="RADICAL_SAM"/>
    <property type="match status" value="1"/>
</dbReference>
<dbReference type="CDD" id="cd01335">
    <property type="entry name" value="Radical_SAM"/>
    <property type="match status" value="1"/>
</dbReference>
<accession>E1QL45</accession>
<dbReference type="GO" id="GO:0003824">
    <property type="term" value="F:catalytic activity"/>
    <property type="evidence" value="ECO:0007669"/>
    <property type="project" value="InterPro"/>
</dbReference>
<dbReference type="InterPro" id="IPR007197">
    <property type="entry name" value="rSAM"/>
</dbReference>
<dbReference type="EMBL" id="CP002085">
    <property type="protein sequence ID" value="ADK85310.1"/>
    <property type="molecule type" value="Genomic_DNA"/>
</dbReference>
<dbReference type="SFLD" id="SFLDS00029">
    <property type="entry name" value="Radical_SAM"/>
    <property type="match status" value="1"/>
</dbReference>
<dbReference type="PANTHER" id="PTHR42731:SF1">
    <property type="entry name" value="RADICAL SAM DOMAIN PROTEIN"/>
    <property type="match status" value="1"/>
</dbReference>
<dbReference type="InterPro" id="IPR023862">
    <property type="entry name" value="CHP03960_rSAM"/>
</dbReference>
<dbReference type="Pfam" id="PF04055">
    <property type="entry name" value="Radical_SAM"/>
    <property type="match status" value="1"/>
</dbReference>
<name>E1QL45_DESB2</name>
<keyword evidence="3" id="KW-1185">Reference proteome</keyword>
<evidence type="ECO:0000259" key="1">
    <source>
        <dbReference type="PROSITE" id="PS51918"/>
    </source>
</evidence>
<dbReference type="HOGENOM" id="CLU_011543_2_2_7"/>
<dbReference type="AlphaFoldDB" id="E1QL45"/>
<dbReference type="InterPro" id="IPR045784">
    <property type="entry name" value="Radical_SAM_N2"/>
</dbReference>
<dbReference type="OrthoDB" id="9806827at2"/>
<dbReference type="Pfam" id="PF10105">
    <property type="entry name" value="DUF2344"/>
    <property type="match status" value="1"/>
</dbReference>
<reference evidence="2 3" key="1">
    <citation type="journal article" date="2010" name="Stand. Genomic Sci.">
        <title>Complete genome sequence of Desulfarculus baarsii type strain (2st14).</title>
        <authorList>
            <person name="Sun H."/>
            <person name="Spring S."/>
            <person name="Lapidus A."/>
            <person name="Davenport K."/>
            <person name="Del Rio T.G."/>
            <person name="Tice H."/>
            <person name="Nolan M."/>
            <person name="Copeland A."/>
            <person name="Cheng J.F."/>
            <person name="Lucas S."/>
            <person name="Tapia R."/>
            <person name="Goodwin L."/>
            <person name="Pitluck S."/>
            <person name="Ivanova N."/>
            <person name="Pagani I."/>
            <person name="Mavromatis K."/>
            <person name="Ovchinnikova G."/>
            <person name="Pati A."/>
            <person name="Chen A."/>
            <person name="Palaniappan K."/>
            <person name="Hauser L."/>
            <person name="Chang Y.J."/>
            <person name="Jeffries C.D."/>
            <person name="Detter J.C."/>
            <person name="Han C."/>
            <person name="Rohde M."/>
            <person name="Brambilla E."/>
            <person name="Goker M."/>
            <person name="Woyke T."/>
            <person name="Bristow J."/>
            <person name="Eisen J.A."/>
            <person name="Markowitz V."/>
            <person name="Hugenholtz P."/>
            <person name="Kyrpides N.C."/>
            <person name="Klenk H.P."/>
            <person name="Land M."/>
        </authorList>
    </citation>
    <scope>NUCLEOTIDE SEQUENCE [LARGE SCALE GENOMIC DNA]</scope>
    <source>
        <strain evidence="3">ATCC 33931 / DSM 2075 / LMG 7858 / VKM B-1802 / 2st14</strain>
    </source>
</reference>
<organism evidence="2 3">
    <name type="scientific">Desulfarculus baarsii (strain ATCC 33931 / DSM 2075 / LMG 7858 / VKM B-1802 / 2st14)</name>
    <dbReference type="NCBI Taxonomy" id="644282"/>
    <lineage>
        <taxon>Bacteria</taxon>
        <taxon>Pseudomonadati</taxon>
        <taxon>Thermodesulfobacteriota</taxon>
        <taxon>Desulfarculia</taxon>
        <taxon>Desulfarculales</taxon>
        <taxon>Desulfarculaceae</taxon>
        <taxon>Desulfarculus</taxon>
    </lineage>
</organism>